<comment type="subcellular location">
    <subcellularLocation>
        <location evidence="14">Cytoplasm</location>
    </subcellularLocation>
</comment>
<dbReference type="CDD" id="cd16962">
    <property type="entry name" value="RuvC"/>
    <property type="match status" value="1"/>
</dbReference>
<evidence type="ECO:0000256" key="9">
    <source>
        <dbReference type="ARBA" id="ARBA00023125"/>
    </source>
</evidence>
<reference evidence="17" key="1">
    <citation type="submission" date="2010-05" db="EMBL/GenBank/DDBJ databases">
        <title>The complete genome of Truepera radiovictris DSM 17093.</title>
        <authorList>
            <consortium name="US DOE Joint Genome Institute (JGI-PGF)"/>
            <person name="Lucas S."/>
            <person name="Copeland A."/>
            <person name="Lapidus A."/>
            <person name="Glavina del Rio T."/>
            <person name="Dalin E."/>
            <person name="Tice H."/>
            <person name="Bruce D."/>
            <person name="Goodwin L."/>
            <person name="Pitluck S."/>
            <person name="Kyrpides N."/>
            <person name="Mavromatis K."/>
            <person name="Ovchinnikova G."/>
            <person name="Munk A.C."/>
            <person name="Detter J.C."/>
            <person name="Han C."/>
            <person name="Tapia R."/>
            <person name="Land M."/>
            <person name="Hauser L."/>
            <person name="Markowitz V."/>
            <person name="Cheng J.-F."/>
            <person name="Hugenholtz P."/>
            <person name="Woyke T."/>
            <person name="Wu D."/>
            <person name="Tindall B."/>
            <person name="Pomrenke H.G."/>
            <person name="Brambilla E."/>
            <person name="Klenk H.-P."/>
            <person name="Eisen J.A."/>
        </authorList>
    </citation>
    <scope>NUCLEOTIDE SEQUENCE [LARGE SCALE GENOMIC DNA]</scope>
    <source>
        <strain evidence="17">DSM 17093 / CIP 108686 / LMG 22925 / RQ-24</strain>
    </source>
</reference>
<keyword evidence="2 14" id="KW-0963">Cytoplasm</keyword>
<keyword evidence="10 14" id="KW-0233">DNA recombination</keyword>
<dbReference type="HOGENOM" id="CLU_091257_3_1_0"/>
<dbReference type="KEGG" id="tra:Trad_0969"/>
<comment type="catalytic activity">
    <reaction evidence="12 14">
        <text>Endonucleolytic cleavage at a junction such as a reciprocal single-stranded crossover between two homologous DNA duplexes (Holliday junction).</text>
        <dbReference type="EC" id="3.1.21.10"/>
    </reaction>
</comment>
<feature type="active site" evidence="14">
    <location>
        <position position="74"/>
    </location>
</feature>
<dbReference type="NCBIfam" id="TIGR00228">
    <property type="entry name" value="ruvC"/>
    <property type="match status" value="1"/>
</dbReference>
<comment type="cofactor">
    <cofactor evidence="14">
        <name>Mg(2+)</name>
        <dbReference type="ChEBI" id="CHEBI:18420"/>
    </cofactor>
    <text evidence="14">Binds 2 Mg(2+) ion per subunit.</text>
</comment>
<evidence type="ECO:0000256" key="10">
    <source>
        <dbReference type="ARBA" id="ARBA00023172"/>
    </source>
</evidence>
<evidence type="ECO:0000256" key="15">
    <source>
        <dbReference type="NCBIfam" id="TIGR00228"/>
    </source>
</evidence>
<keyword evidence="17" id="KW-1185">Reference proteome</keyword>
<evidence type="ECO:0000256" key="6">
    <source>
        <dbReference type="ARBA" id="ARBA00022763"/>
    </source>
</evidence>
<sequence length="168" mass="18248">MNRTRPPLTVVGLDPGLANLGLGAVREVGRAVTLLGAKLVRTSPSAEQSARLETLYREVSRFFALYEPDVLALEGQYFHRQREVAFKVGQACGVCLLAAQEHGLEVVEYGPMQVKQALVGTGRASKAQVGYMVRATLGLKETPESHHVADALALALTHLSARQFQLLR</sequence>
<dbReference type="Proteomes" id="UP000000379">
    <property type="component" value="Chromosome"/>
</dbReference>
<dbReference type="InterPro" id="IPR012337">
    <property type="entry name" value="RNaseH-like_sf"/>
</dbReference>
<evidence type="ECO:0000256" key="5">
    <source>
        <dbReference type="ARBA" id="ARBA00022759"/>
    </source>
</evidence>
<feature type="binding site" evidence="14">
    <location>
        <position position="14"/>
    </location>
    <ligand>
        <name>Mg(2+)</name>
        <dbReference type="ChEBI" id="CHEBI:18420"/>
        <label>1</label>
    </ligand>
</feature>
<feature type="active site" evidence="14">
    <location>
        <position position="14"/>
    </location>
</feature>
<organism evidence="16 17">
    <name type="scientific">Truepera radiovictrix (strain DSM 17093 / CIP 108686 / LMG 22925 / RQ-24)</name>
    <dbReference type="NCBI Taxonomy" id="649638"/>
    <lineage>
        <taxon>Bacteria</taxon>
        <taxon>Thermotogati</taxon>
        <taxon>Deinococcota</taxon>
        <taxon>Deinococci</taxon>
        <taxon>Trueperales</taxon>
        <taxon>Trueperaceae</taxon>
        <taxon>Truepera</taxon>
    </lineage>
</organism>
<evidence type="ECO:0000256" key="11">
    <source>
        <dbReference type="ARBA" id="ARBA00023204"/>
    </source>
</evidence>
<dbReference type="PRINTS" id="PR00696">
    <property type="entry name" value="RSOLVASERUVC"/>
</dbReference>
<evidence type="ECO:0000313" key="16">
    <source>
        <dbReference type="EMBL" id="ADI14098.1"/>
    </source>
</evidence>
<evidence type="ECO:0000256" key="13">
    <source>
        <dbReference type="ARBA" id="ARBA00065075"/>
    </source>
</evidence>
<protein>
    <recommendedName>
        <fullName evidence="14 15">Crossover junction endodeoxyribonuclease RuvC</fullName>
        <ecNumber evidence="14 15">3.1.21.10</ecNumber>
    </recommendedName>
    <alternativeName>
        <fullName evidence="14">Holliday junction nuclease RuvC</fullName>
    </alternativeName>
    <alternativeName>
        <fullName evidence="14">Holliday junction resolvase RuvC</fullName>
    </alternativeName>
</protein>
<proteinExistence type="inferred from homology"/>
<keyword evidence="6 14" id="KW-0227">DNA damage</keyword>
<evidence type="ECO:0000256" key="4">
    <source>
        <dbReference type="ARBA" id="ARBA00022723"/>
    </source>
</evidence>
<feature type="active site" evidence="14">
    <location>
        <position position="147"/>
    </location>
</feature>
<dbReference type="Pfam" id="PF02075">
    <property type="entry name" value="RuvC"/>
    <property type="match status" value="1"/>
</dbReference>
<feature type="binding site" evidence="14">
    <location>
        <position position="147"/>
    </location>
    <ligand>
        <name>Mg(2+)</name>
        <dbReference type="ChEBI" id="CHEBI:18420"/>
        <label>1</label>
    </ligand>
</feature>
<comment type="subunit">
    <text evidence="13 14">Homodimer which binds Holliday junction (HJ) DNA. The HJ becomes 2-fold symmetrical on binding to RuvC with unstacked arms; it has a different conformation from HJ DNA in complex with RuvA. In the full resolvosome a probable DNA-RuvA(4)-RuvB(12)-RuvC(2) complex forms which resolves the HJ.</text>
</comment>
<keyword evidence="5 14" id="KW-0255">Endonuclease</keyword>
<dbReference type="GO" id="GO:0048476">
    <property type="term" value="C:Holliday junction resolvase complex"/>
    <property type="evidence" value="ECO:0007669"/>
    <property type="project" value="UniProtKB-UniRule"/>
</dbReference>
<dbReference type="InterPro" id="IPR002176">
    <property type="entry name" value="X-over_junc_endoDNase_RuvC"/>
</dbReference>
<keyword evidence="7 14" id="KW-0378">Hydrolase</keyword>
<dbReference type="STRING" id="649638.Trad_0969"/>
<evidence type="ECO:0000256" key="2">
    <source>
        <dbReference type="ARBA" id="ARBA00022490"/>
    </source>
</evidence>
<dbReference type="GO" id="GO:0005737">
    <property type="term" value="C:cytoplasm"/>
    <property type="evidence" value="ECO:0007669"/>
    <property type="project" value="UniProtKB-SubCell"/>
</dbReference>
<dbReference type="GO" id="GO:0000287">
    <property type="term" value="F:magnesium ion binding"/>
    <property type="evidence" value="ECO:0007669"/>
    <property type="project" value="UniProtKB-UniRule"/>
</dbReference>
<keyword evidence="4 14" id="KW-0479">Metal-binding</keyword>
<dbReference type="InterPro" id="IPR036397">
    <property type="entry name" value="RNaseH_sf"/>
</dbReference>
<dbReference type="PANTHER" id="PTHR30194:SF3">
    <property type="entry name" value="CROSSOVER JUNCTION ENDODEOXYRIBONUCLEASE RUVC"/>
    <property type="match status" value="1"/>
</dbReference>
<dbReference type="HAMAP" id="MF_00034">
    <property type="entry name" value="RuvC"/>
    <property type="match status" value="1"/>
</dbReference>
<keyword evidence="11 14" id="KW-0234">DNA repair</keyword>
<dbReference type="RefSeq" id="WP_013177469.1">
    <property type="nucleotide sequence ID" value="NC_014221.1"/>
</dbReference>
<dbReference type="GO" id="GO:0006281">
    <property type="term" value="P:DNA repair"/>
    <property type="evidence" value="ECO:0007669"/>
    <property type="project" value="UniProtKB-UniRule"/>
</dbReference>
<reference evidence="16 17" key="2">
    <citation type="journal article" date="2011" name="Stand. Genomic Sci.">
        <title>Complete genome sequence of Truepera radiovictrix type strain (RQ-24).</title>
        <authorList>
            <person name="Ivanova N."/>
            <person name="Rohde C."/>
            <person name="Munk C."/>
            <person name="Nolan M."/>
            <person name="Lucas S."/>
            <person name="Del Rio T.G."/>
            <person name="Tice H."/>
            <person name="Deshpande S."/>
            <person name="Cheng J.F."/>
            <person name="Tapia R."/>
            <person name="Han C."/>
            <person name="Goodwin L."/>
            <person name="Pitluck S."/>
            <person name="Liolios K."/>
            <person name="Mavromatis K."/>
            <person name="Mikhailova N."/>
            <person name="Pati A."/>
            <person name="Chen A."/>
            <person name="Palaniappan K."/>
            <person name="Land M."/>
            <person name="Hauser L."/>
            <person name="Chang Y.J."/>
            <person name="Jeffries C.D."/>
            <person name="Brambilla E."/>
            <person name="Rohde M."/>
            <person name="Goker M."/>
            <person name="Tindall B.J."/>
            <person name="Woyke T."/>
            <person name="Bristow J."/>
            <person name="Eisen J.A."/>
            <person name="Markowitz V."/>
            <person name="Hugenholtz P."/>
            <person name="Kyrpides N.C."/>
            <person name="Klenk H.P."/>
            <person name="Lapidus A."/>
        </authorList>
    </citation>
    <scope>NUCLEOTIDE SEQUENCE [LARGE SCALE GENOMIC DNA]</scope>
    <source>
        <strain evidence="17">DSM 17093 / CIP 108686 / LMG 22925 / RQ-24</strain>
    </source>
</reference>
<dbReference type="EC" id="3.1.21.10" evidence="14 15"/>
<dbReference type="Gene3D" id="3.30.420.10">
    <property type="entry name" value="Ribonuclease H-like superfamily/Ribonuclease H"/>
    <property type="match status" value="1"/>
</dbReference>
<feature type="binding site" evidence="14">
    <location>
        <position position="74"/>
    </location>
    <ligand>
        <name>Mg(2+)</name>
        <dbReference type="ChEBI" id="CHEBI:18420"/>
        <label>2</label>
    </ligand>
</feature>
<dbReference type="EMBL" id="CP002049">
    <property type="protein sequence ID" value="ADI14098.1"/>
    <property type="molecule type" value="Genomic_DNA"/>
</dbReference>
<dbReference type="FunFam" id="3.30.420.10:FF:000002">
    <property type="entry name" value="Crossover junction endodeoxyribonuclease RuvC"/>
    <property type="match status" value="1"/>
</dbReference>
<keyword evidence="9 14" id="KW-0238">DNA-binding</keyword>
<evidence type="ECO:0000256" key="14">
    <source>
        <dbReference type="HAMAP-Rule" id="MF_00034"/>
    </source>
</evidence>
<evidence type="ECO:0000256" key="7">
    <source>
        <dbReference type="ARBA" id="ARBA00022801"/>
    </source>
</evidence>
<comment type="similarity">
    <text evidence="1 14">Belongs to the RuvC family.</text>
</comment>
<dbReference type="PANTHER" id="PTHR30194">
    <property type="entry name" value="CROSSOVER JUNCTION ENDODEOXYRIBONUCLEASE RUVC"/>
    <property type="match status" value="1"/>
</dbReference>
<dbReference type="SUPFAM" id="SSF53098">
    <property type="entry name" value="Ribonuclease H-like"/>
    <property type="match status" value="1"/>
</dbReference>
<gene>
    <name evidence="14" type="primary">ruvC</name>
    <name evidence="16" type="ordered locus">Trad_0969</name>
</gene>
<evidence type="ECO:0000256" key="8">
    <source>
        <dbReference type="ARBA" id="ARBA00022842"/>
    </source>
</evidence>
<dbReference type="eggNOG" id="COG0817">
    <property type="taxonomic scope" value="Bacteria"/>
</dbReference>
<keyword evidence="3 14" id="KW-0540">Nuclease</keyword>
<dbReference type="GO" id="GO:0003677">
    <property type="term" value="F:DNA binding"/>
    <property type="evidence" value="ECO:0007669"/>
    <property type="project" value="UniProtKB-KW"/>
</dbReference>
<dbReference type="GO" id="GO:0008821">
    <property type="term" value="F:crossover junction DNA endonuclease activity"/>
    <property type="evidence" value="ECO:0007669"/>
    <property type="project" value="UniProtKB-UniRule"/>
</dbReference>
<evidence type="ECO:0000313" key="17">
    <source>
        <dbReference type="Proteomes" id="UP000000379"/>
    </source>
</evidence>
<evidence type="ECO:0000256" key="1">
    <source>
        <dbReference type="ARBA" id="ARBA00009518"/>
    </source>
</evidence>
<accession>D7CUV7</accession>
<evidence type="ECO:0000256" key="12">
    <source>
        <dbReference type="ARBA" id="ARBA00029354"/>
    </source>
</evidence>
<keyword evidence="8 14" id="KW-0460">Magnesium</keyword>
<dbReference type="GO" id="GO:0006310">
    <property type="term" value="P:DNA recombination"/>
    <property type="evidence" value="ECO:0007669"/>
    <property type="project" value="UniProtKB-UniRule"/>
</dbReference>
<evidence type="ECO:0000256" key="3">
    <source>
        <dbReference type="ARBA" id="ARBA00022722"/>
    </source>
</evidence>
<comment type="function">
    <text evidence="14">The RuvA-RuvB-RuvC complex processes Holliday junction (HJ) DNA during genetic recombination and DNA repair. Endonuclease that resolves HJ intermediates. Cleaves cruciform DNA by making single-stranded nicks across the HJ at symmetrical positions within the homologous arms, yielding a 5'-phosphate and a 3'-hydroxyl group; requires a central core of homology in the junction. The consensus cleavage sequence is 5'-(A/T)TT(C/G)-3'. Cleavage occurs on the 3'-side of the TT dinucleotide at the point of strand exchange. HJ branch migration catalyzed by RuvA-RuvB allows RuvC to scan DNA until it finds its consensus sequence, where it cleaves and resolves the cruciform DNA.</text>
</comment>
<dbReference type="AlphaFoldDB" id="D7CUV7"/>
<name>D7CUV7_TRURR</name>